<comment type="subcellular location">
    <subcellularLocation>
        <location evidence="1">Membrane</location>
        <topology evidence="1">Multi-pass membrane protein</topology>
    </subcellularLocation>
</comment>
<dbReference type="OrthoDB" id="277931at2759"/>
<organism evidence="8 9">
    <name type="scientific">Pseudomassariella vexata</name>
    <dbReference type="NCBI Taxonomy" id="1141098"/>
    <lineage>
        <taxon>Eukaryota</taxon>
        <taxon>Fungi</taxon>
        <taxon>Dikarya</taxon>
        <taxon>Ascomycota</taxon>
        <taxon>Pezizomycotina</taxon>
        <taxon>Sordariomycetes</taxon>
        <taxon>Xylariomycetidae</taxon>
        <taxon>Amphisphaeriales</taxon>
        <taxon>Pseudomassariaceae</taxon>
        <taxon>Pseudomassariella</taxon>
    </lineage>
</organism>
<evidence type="ECO:0000256" key="7">
    <source>
        <dbReference type="SAM" id="Phobius"/>
    </source>
</evidence>
<name>A0A1Y2DFT3_9PEZI</name>
<proteinExistence type="inferred from homology"/>
<feature type="compositionally biased region" description="Polar residues" evidence="6">
    <location>
        <begin position="143"/>
        <end position="152"/>
    </location>
</feature>
<feature type="compositionally biased region" description="Basic and acidic residues" evidence="6">
    <location>
        <begin position="160"/>
        <end position="179"/>
    </location>
</feature>
<dbReference type="FunCoup" id="A0A1Y2DFT3">
    <property type="interactions" value="75"/>
</dbReference>
<evidence type="ECO:0000256" key="4">
    <source>
        <dbReference type="ARBA" id="ARBA00022989"/>
    </source>
</evidence>
<gene>
    <name evidence="8" type="ORF">BCR38DRAFT_354359</name>
</gene>
<dbReference type="Pfam" id="PF05277">
    <property type="entry name" value="DUF726"/>
    <property type="match status" value="1"/>
</dbReference>
<evidence type="ECO:0000256" key="2">
    <source>
        <dbReference type="ARBA" id="ARBA00009824"/>
    </source>
</evidence>
<feature type="compositionally biased region" description="Low complexity" evidence="6">
    <location>
        <begin position="15"/>
        <end position="25"/>
    </location>
</feature>
<feature type="region of interest" description="Disordered" evidence="6">
    <location>
        <begin position="1000"/>
        <end position="1103"/>
    </location>
</feature>
<comment type="caution">
    <text evidence="8">The sequence shown here is derived from an EMBL/GenBank/DDBJ whole genome shotgun (WGS) entry which is preliminary data.</text>
</comment>
<evidence type="ECO:0000256" key="3">
    <source>
        <dbReference type="ARBA" id="ARBA00022692"/>
    </source>
</evidence>
<dbReference type="STRING" id="1141098.A0A1Y2DFT3"/>
<feature type="compositionally biased region" description="Polar residues" evidence="6">
    <location>
        <begin position="69"/>
        <end position="78"/>
    </location>
</feature>
<dbReference type="Proteomes" id="UP000193689">
    <property type="component" value="Unassembled WGS sequence"/>
</dbReference>
<feature type="transmembrane region" description="Helical" evidence="7">
    <location>
        <begin position="588"/>
        <end position="608"/>
    </location>
</feature>
<feature type="region of interest" description="Disordered" evidence="6">
    <location>
        <begin position="55"/>
        <end position="210"/>
    </location>
</feature>
<dbReference type="GO" id="GO:0016020">
    <property type="term" value="C:membrane"/>
    <property type="evidence" value="ECO:0007669"/>
    <property type="project" value="UniProtKB-SubCell"/>
</dbReference>
<dbReference type="EMBL" id="MCFJ01000019">
    <property type="protein sequence ID" value="ORY57555.1"/>
    <property type="molecule type" value="Genomic_DNA"/>
</dbReference>
<evidence type="ECO:0000256" key="1">
    <source>
        <dbReference type="ARBA" id="ARBA00004141"/>
    </source>
</evidence>
<sequence>MREPDDKEPPPPPINKDNTNDTNTTSEADGTYAKQNTPMAAVAAVQEFDDFGLPIREYVSPTPDAANHKGSTNTTGIAGQTKEADDDSKTLAEAPSEKVAANAKNAIDSGPQGQSNNDEAPASPTGKPAEPPAAAVDMRPRSDTTSSVQAISGPSVKEVAASKKADEAKRTSAADHTRENTVSGKANVMSEFSHQQLTAPQEDEKKDEDEQWQTMPAYAPYDIYDDDNRLIAKEHNDEDDETYGYAGLGGAGKGYTRVLDDDAESETSMDGNTNYLFNDKIGTSAVDDPDAEQRDAVSQLQATKDLLTEGQRIAYVGATRLELQEMTKEAEGLEHTKKTKKSINLAAESLKMWSQKIMVRLYAHMEISPDEQVMIEQLATHGVMPQDLTPVLMQNARVKNPMADDCEATHQFGSSTSRTSISAKTTSKQIATAPPPYESHDGDEMPEVKTPSQLPTTDKIDIDIRWTVLCDLFLVLIADSIYDARSRVLLERVGKHLEVPWIDICRFEKRVTDALEMQQAAEKENWNEDEHLENRRKLALKRRYVMMGLATVGGGLVIGLSAGLLAPLIGAGLAAGFTTIGVGGTSSFLAGAGGAAIITSGAAASGSFMGGKAAGRRTGAVKTFEYRPLHNNKRVNLIVTISGWMTSKVDDVRLPFSTVDPIMGDMYSILWEPEMLTSMGDTINILATEALTQGLQQVLGSTILIGLMAALQLPVVLSKLAYLIDNPWAVSLDRATSAGLILADSLIDRNLGTRPITLVGYSLGSRVIFSCLMELARKGAFGVVQNVYIFGSPMVVKKDEFLKIRTVVSGRFVNGYNRNDWILGYLFRLTNGGIRRVAGLATVDEIPGVENMDCTEFVVGHMDYRQAMPRLLRECGWLVESDEFAEIEDPDPEQHRERQRELINEIEDARKELEKEDKPEKKGALGFFSRKKKAQRQEWEVYEDNKGLPASNGRTEDKLGNNHGVLFDVEAMRAELAQEHEELQVKELQSTLPPIKLDLVSNDSPRNNLRVTRSDDATTTLRGTMPYEPSTSQGLFESSLHPSYGYAPHDEDVQMTFDTSYRTPEPPAKDFQYLPPTRPEMKSSQTVPTMALHDPWGDDDEDFGKEKEISMTFA</sequence>
<dbReference type="PANTHER" id="PTHR17920">
    <property type="entry name" value="TRANSMEMBRANE AND COILED-COIL DOMAIN-CONTAINING PROTEIN 4 TMCO4"/>
    <property type="match status" value="1"/>
</dbReference>
<dbReference type="GeneID" id="63773088"/>
<accession>A0A1Y2DFT3</accession>
<dbReference type="PANTHER" id="PTHR17920:SF3">
    <property type="entry name" value="TRANSMEMBRANE AND COILED-COIL DOMAIN-CONTAINING PROTEIN 4"/>
    <property type="match status" value="1"/>
</dbReference>
<keyword evidence="5 7" id="KW-0472">Membrane</keyword>
<dbReference type="InterPro" id="IPR029058">
    <property type="entry name" value="AB_hydrolase_fold"/>
</dbReference>
<keyword evidence="3 7" id="KW-0812">Transmembrane</keyword>
<dbReference type="SUPFAM" id="SSF53474">
    <property type="entry name" value="alpha/beta-Hydrolases"/>
    <property type="match status" value="1"/>
</dbReference>
<keyword evidence="4 7" id="KW-1133">Transmembrane helix</keyword>
<keyword evidence="9" id="KW-1185">Reference proteome</keyword>
<feature type="compositionally biased region" description="Basic and acidic residues" evidence="6">
    <location>
        <begin position="438"/>
        <end position="447"/>
    </location>
</feature>
<evidence type="ECO:0000256" key="6">
    <source>
        <dbReference type="SAM" id="MobiDB-lite"/>
    </source>
</evidence>
<feature type="compositionally biased region" description="Polar residues" evidence="6">
    <location>
        <begin position="1001"/>
        <end position="1022"/>
    </location>
</feature>
<dbReference type="InterPro" id="IPR007941">
    <property type="entry name" value="DUF726"/>
</dbReference>
<comment type="similarity">
    <text evidence="2">Belongs to the TMCO4 family.</text>
</comment>
<feature type="compositionally biased region" description="Polar residues" evidence="6">
    <location>
        <begin position="411"/>
        <end position="430"/>
    </location>
</feature>
<feature type="compositionally biased region" description="Polar residues" evidence="6">
    <location>
        <begin position="180"/>
        <end position="199"/>
    </location>
</feature>
<dbReference type="InParanoid" id="A0A1Y2DFT3"/>
<dbReference type="RefSeq" id="XP_040710805.1">
    <property type="nucleotide sequence ID" value="XM_040856876.1"/>
</dbReference>
<evidence type="ECO:0000313" key="9">
    <source>
        <dbReference type="Proteomes" id="UP000193689"/>
    </source>
</evidence>
<dbReference type="AlphaFoldDB" id="A0A1Y2DFT3"/>
<evidence type="ECO:0000256" key="5">
    <source>
        <dbReference type="ARBA" id="ARBA00023136"/>
    </source>
</evidence>
<feature type="transmembrane region" description="Helical" evidence="7">
    <location>
        <begin position="544"/>
        <end position="568"/>
    </location>
</feature>
<evidence type="ECO:0000313" key="8">
    <source>
        <dbReference type="EMBL" id="ORY57555.1"/>
    </source>
</evidence>
<feature type="region of interest" description="Disordered" evidence="6">
    <location>
        <begin position="410"/>
        <end position="454"/>
    </location>
</feature>
<reference evidence="8 9" key="1">
    <citation type="submission" date="2016-07" db="EMBL/GenBank/DDBJ databases">
        <title>Pervasive Adenine N6-methylation of Active Genes in Fungi.</title>
        <authorList>
            <consortium name="DOE Joint Genome Institute"/>
            <person name="Mondo S.J."/>
            <person name="Dannebaum R.O."/>
            <person name="Kuo R.C."/>
            <person name="Labutti K."/>
            <person name="Haridas S."/>
            <person name="Kuo A."/>
            <person name="Salamov A."/>
            <person name="Ahrendt S.R."/>
            <person name="Lipzen A."/>
            <person name="Sullivan W."/>
            <person name="Andreopoulos W.B."/>
            <person name="Clum A."/>
            <person name="Lindquist E."/>
            <person name="Daum C."/>
            <person name="Ramamoorthy G.K."/>
            <person name="Gryganskyi A."/>
            <person name="Culley D."/>
            <person name="Magnuson J.K."/>
            <person name="James T.Y."/>
            <person name="O'Malley M.A."/>
            <person name="Stajich J.E."/>
            <person name="Spatafora J.W."/>
            <person name="Visel A."/>
            <person name="Grigoriev I.V."/>
        </authorList>
    </citation>
    <scope>NUCLEOTIDE SEQUENCE [LARGE SCALE GENOMIC DNA]</scope>
    <source>
        <strain evidence="8 9">CBS 129021</strain>
    </source>
</reference>
<feature type="region of interest" description="Disordered" evidence="6">
    <location>
        <begin position="1"/>
        <end position="38"/>
    </location>
</feature>
<protein>
    <submittedName>
        <fullName evidence="8">DUF726 domain protein</fullName>
    </submittedName>
</protein>